<dbReference type="Proteomes" id="UP000011841">
    <property type="component" value="Chromosome"/>
</dbReference>
<keyword evidence="6" id="KW-0687">Ribonucleoprotein</keyword>
<dbReference type="GO" id="GO:0046872">
    <property type="term" value="F:metal ion binding"/>
    <property type="evidence" value="ECO:0007669"/>
    <property type="project" value="UniProtKB-KW"/>
</dbReference>
<comment type="similarity">
    <text evidence="2">Belongs to the Ro 60 kDa family.</text>
</comment>
<evidence type="ECO:0000256" key="6">
    <source>
        <dbReference type="ARBA" id="ARBA00023274"/>
    </source>
</evidence>
<dbReference type="InterPro" id="IPR008858">
    <property type="entry name" value="TROVE_dom"/>
</dbReference>
<dbReference type="RefSeq" id="WP_015667343.1">
    <property type="nucleotide sequence ID" value="NC_020453.1"/>
</dbReference>
<dbReference type="OrthoDB" id="208855at2"/>
<evidence type="ECO:0000256" key="1">
    <source>
        <dbReference type="ARBA" id="ARBA00004496"/>
    </source>
</evidence>
<dbReference type="KEGG" id="aol:S58_42520"/>
<gene>
    <name evidence="8" type="ORF">S58_42520</name>
</gene>
<keyword evidence="9" id="KW-1185">Reference proteome</keyword>
<evidence type="ECO:0000256" key="3">
    <source>
        <dbReference type="ARBA" id="ARBA00022490"/>
    </source>
</evidence>
<dbReference type="GO" id="GO:0005737">
    <property type="term" value="C:cytoplasm"/>
    <property type="evidence" value="ECO:0007669"/>
    <property type="project" value="UniProtKB-SubCell"/>
</dbReference>
<dbReference type="STRING" id="1245469.S58_42520"/>
<dbReference type="InterPro" id="IPR036465">
    <property type="entry name" value="vWFA_dom_sf"/>
</dbReference>
<dbReference type="PANTHER" id="PTHR14202:SF0">
    <property type="entry name" value="RNA-BINDING PROTEIN RO60"/>
    <property type="match status" value="1"/>
</dbReference>
<dbReference type="Gene3D" id="3.40.50.410">
    <property type="entry name" value="von Willebrand factor, type A domain"/>
    <property type="match status" value="1"/>
</dbReference>
<dbReference type="PANTHER" id="PTHR14202">
    <property type="entry name" value="60 KDA RIBONUCLEOPROTEIN SSA/RO"/>
    <property type="match status" value="1"/>
</dbReference>
<comment type="subcellular location">
    <subcellularLocation>
        <location evidence="1">Cytoplasm</location>
    </subcellularLocation>
</comment>
<dbReference type="SUPFAM" id="SSF140864">
    <property type="entry name" value="TROVE domain-like"/>
    <property type="match status" value="1"/>
</dbReference>
<dbReference type="AlphaFoldDB" id="M4Z9S4"/>
<dbReference type="GO" id="GO:0003723">
    <property type="term" value="F:RNA binding"/>
    <property type="evidence" value="ECO:0007669"/>
    <property type="project" value="UniProtKB-KW"/>
</dbReference>
<dbReference type="PATRIC" id="fig|1245469.3.peg.4352"/>
<dbReference type="InterPro" id="IPR037214">
    <property type="entry name" value="TROVE_dom_sf"/>
</dbReference>
<dbReference type="GeneID" id="301818051"/>
<dbReference type="InterPro" id="IPR040322">
    <property type="entry name" value="TROVE2"/>
</dbReference>
<dbReference type="GO" id="GO:1990904">
    <property type="term" value="C:ribonucleoprotein complex"/>
    <property type="evidence" value="ECO:0007669"/>
    <property type="project" value="UniProtKB-KW"/>
</dbReference>
<accession>M4Z9S4</accession>
<evidence type="ECO:0000313" key="8">
    <source>
        <dbReference type="EMBL" id="BAM90237.1"/>
    </source>
</evidence>
<dbReference type="Pfam" id="PF05731">
    <property type="entry name" value="TROVE"/>
    <property type="match status" value="2"/>
</dbReference>
<dbReference type="EMBL" id="AP012603">
    <property type="protein sequence ID" value="BAM90237.1"/>
    <property type="molecule type" value="Genomic_DNA"/>
</dbReference>
<evidence type="ECO:0000256" key="2">
    <source>
        <dbReference type="ARBA" id="ARBA00007814"/>
    </source>
</evidence>
<keyword evidence="4" id="KW-0479">Metal-binding</keyword>
<evidence type="ECO:0000256" key="5">
    <source>
        <dbReference type="ARBA" id="ARBA00022884"/>
    </source>
</evidence>
<dbReference type="SUPFAM" id="SSF53300">
    <property type="entry name" value="vWA-like"/>
    <property type="match status" value="1"/>
</dbReference>
<dbReference type="CDD" id="cd00198">
    <property type="entry name" value="vWFA"/>
    <property type="match status" value="1"/>
</dbReference>
<evidence type="ECO:0000313" key="9">
    <source>
        <dbReference type="Proteomes" id="UP000011841"/>
    </source>
</evidence>
<keyword evidence="5" id="KW-0694">RNA-binding</keyword>
<feature type="domain" description="TROVE" evidence="7">
    <location>
        <begin position="10"/>
        <end position="313"/>
    </location>
</feature>
<reference evidence="8 9" key="1">
    <citation type="journal article" date="2013" name="Appl. Environ. Microbiol.">
        <title>Genome analysis suggests that the soil oligotrophic bacterium Agromonas oligotrophica (Bradyrhizobium oligotrophicum) is a nitrogen-fixing symbiont of Aeschynomene indica.</title>
        <authorList>
            <person name="Okubo T."/>
            <person name="Fukushima S."/>
            <person name="Itakura M."/>
            <person name="Oshima K."/>
            <person name="Longtonglang A."/>
            <person name="Teaumroong N."/>
            <person name="Mitsui H."/>
            <person name="Hattori M."/>
            <person name="Hattori R."/>
            <person name="Hattori T."/>
            <person name="Minamisawa K."/>
        </authorList>
    </citation>
    <scope>NUCLEOTIDE SEQUENCE [LARGE SCALE GENOMIC DNA]</scope>
    <source>
        <strain evidence="8 9">S58</strain>
    </source>
</reference>
<keyword evidence="3" id="KW-0963">Cytoplasm</keyword>
<evidence type="ECO:0000256" key="4">
    <source>
        <dbReference type="ARBA" id="ARBA00022723"/>
    </source>
</evidence>
<organism evidence="8 9">
    <name type="scientific">Bradyrhizobium oligotrophicum S58</name>
    <dbReference type="NCBI Taxonomy" id="1245469"/>
    <lineage>
        <taxon>Bacteria</taxon>
        <taxon>Pseudomonadati</taxon>
        <taxon>Pseudomonadota</taxon>
        <taxon>Alphaproteobacteria</taxon>
        <taxon>Hyphomicrobiales</taxon>
        <taxon>Nitrobacteraceae</taxon>
        <taxon>Bradyrhizobium</taxon>
    </lineage>
</organism>
<sequence>MVRLNTFLRAFTHEGAPSRQLPPVQALQRTLMSCLLWEDQFYEDGIAIADRIKSLVPQVEPREVAQLAVRAREEMKLRHAPLLVAREMARLPQHRALVAETLSRIIQRPDEMTELLAIYWADALGPQQQRKRQPVSAQVKKGLAKAFPKFDAYQLAKYDREGPVRLRDVLFLVHARPKDAAQEAAWKQLVDGELASPDTWEVALSAGADKRASFERLIAEKRLGALALLRNLRLMQQAGVPRATVAAAIETMRTDRILPYRFITAARHAPDFEPELEQAMLRAIKSYARLPGRTRLLIDVSGSMFASLSAKSEMTRADAACGLAILAREVCDEVEIFTFSDAVVKVPPRRGFALRDAILGSQPHSGTYLGRAVKEVDRNGDRLIVFTDEQSHDPVPSPRARGTIVNVASYQHGVGYGPWTRVDGFSEAVIAWIAAQEESSRGAPLH</sequence>
<protein>
    <recommendedName>
        <fullName evidence="7">TROVE domain-containing protein</fullName>
    </recommendedName>
</protein>
<dbReference type="eggNOG" id="COG2304">
    <property type="taxonomic scope" value="Bacteria"/>
</dbReference>
<dbReference type="HOGENOM" id="CLU_041119_0_0_5"/>
<dbReference type="PROSITE" id="PS50988">
    <property type="entry name" value="TROVE"/>
    <property type="match status" value="1"/>
</dbReference>
<proteinExistence type="inferred from homology"/>
<evidence type="ECO:0000259" key="7">
    <source>
        <dbReference type="PROSITE" id="PS50988"/>
    </source>
</evidence>
<name>M4Z9S4_9BRAD</name>